<organism evidence="1">
    <name type="scientific">Candidatus Methanophaga sp. ANME-1 ERB7</name>
    <dbReference type="NCBI Taxonomy" id="2759913"/>
    <lineage>
        <taxon>Archaea</taxon>
        <taxon>Methanobacteriati</taxon>
        <taxon>Methanobacteriota</taxon>
        <taxon>Stenosarchaea group</taxon>
        <taxon>Methanomicrobia</taxon>
        <taxon>Candidatus Methanophagales</taxon>
        <taxon>Candidatus Methanophagaceae</taxon>
        <taxon>Candidatus Methanophaga</taxon>
    </lineage>
</organism>
<dbReference type="EMBL" id="MT631715">
    <property type="protein sequence ID" value="QNO58171.1"/>
    <property type="molecule type" value="Genomic_DNA"/>
</dbReference>
<name>A0A7G9ZD37_9EURY</name>
<dbReference type="Pfam" id="PF02593">
    <property type="entry name" value="DUF166"/>
    <property type="match status" value="1"/>
</dbReference>
<sequence length="252" mass="28241">MDLIVIYSGEFGERVIGNLINYSAFCISCAEACTHCKDSKYGFADSIKGFFKLIDTALLPVFIEDSASEYLPKDIPNADIAIVSEIHNDLLLELLPILKDSGIKAMIVPQESATIISRPQIEEICAKEGVEMVFPKPFCDLHLKPEDDKPVIRRFVAEFGIGRPEVRVEVDRRGRITHVEVLRSAPCGSTWFVAKQLEGVEVENKRELYDRISESHHSYPCTASMERDKELGDTVLHKAGYLIREAIEAALI</sequence>
<dbReference type="InterPro" id="IPR003745">
    <property type="entry name" value="DUF166"/>
</dbReference>
<keyword evidence="1" id="KW-0808">Transferase</keyword>
<dbReference type="EC" id="2.1.1.-" evidence="1"/>
<proteinExistence type="predicted"/>
<reference evidence="1" key="1">
    <citation type="submission" date="2020-06" db="EMBL/GenBank/DDBJ databases">
        <title>Unique genomic features of the anaerobic methanotrophic archaea.</title>
        <authorList>
            <person name="Chadwick G.L."/>
            <person name="Skennerton C.T."/>
            <person name="Laso-Perez R."/>
            <person name="Leu A.O."/>
            <person name="Speth D.R."/>
            <person name="Yu H."/>
            <person name="Morgan-Lang C."/>
            <person name="Hatzenpichler R."/>
            <person name="Goudeau D."/>
            <person name="Malmstrom R."/>
            <person name="Brazelton W.J."/>
            <person name="Woyke T."/>
            <person name="Hallam S.J."/>
            <person name="Tyson G.W."/>
            <person name="Wegener G."/>
            <person name="Boetius A."/>
            <person name="Orphan V."/>
        </authorList>
    </citation>
    <scope>NUCLEOTIDE SEQUENCE</scope>
</reference>
<dbReference type="AlphaFoldDB" id="A0A7G9ZD37"/>
<evidence type="ECO:0000313" key="1">
    <source>
        <dbReference type="EMBL" id="QNO58171.1"/>
    </source>
</evidence>
<dbReference type="GO" id="GO:0008168">
    <property type="term" value="F:methyltransferase activity"/>
    <property type="evidence" value="ECO:0007669"/>
    <property type="project" value="UniProtKB-KW"/>
</dbReference>
<protein>
    <submittedName>
        <fullName evidence="1">Thymidylate synthase</fullName>
        <ecNumber evidence="1">2.1.1.-</ecNumber>
    </submittedName>
</protein>
<keyword evidence="1" id="KW-0489">Methyltransferase</keyword>
<accession>A0A7G9ZD37</accession>
<dbReference type="GO" id="GO:0032259">
    <property type="term" value="P:methylation"/>
    <property type="evidence" value="ECO:0007669"/>
    <property type="project" value="UniProtKB-KW"/>
</dbReference>
<gene>
    <name evidence="1" type="ORF">ACBHHCEK_00039</name>
</gene>